<proteinExistence type="predicted"/>
<dbReference type="InterPro" id="IPR034282">
    <property type="entry name" value="CuRO_2_CopA"/>
</dbReference>
<evidence type="ECO:0000259" key="4">
    <source>
        <dbReference type="Pfam" id="PF00394"/>
    </source>
</evidence>
<dbReference type="CDD" id="cd13896">
    <property type="entry name" value="CuRO_3_CopA"/>
    <property type="match status" value="1"/>
</dbReference>
<dbReference type="InterPro" id="IPR034279">
    <property type="entry name" value="CuRO_3_CopA"/>
</dbReference>
<evidence type="ECO:0000256" key="2">
    <source>
        <dbReference type="ARBA" id="ARBA00023002"/>
    </source>
</evidence>
<reference evidence="7 8" key="1">
    <citation type="submission" date="2020-12" db="EMBL/GenBank/DDBJ databases">
        <title>Oil enriched cultivation method for isolating marine PHA-producing bacteria.</title>
        <authorList>
            <person name="Zheng W."/>
            <person name="Yu S."/>
            <person name="Huang Y."/>
        </authorList>
    </citation>
    <scope>NUCLEOTIDE SEQUENCE [LARGE SCALE GENOMIC DNA]</scope>
    <source>
        <strain evidence="7 8">SN0-2</strain>
    </source>
</reference>
<feature type="domain" description="Plastocyanin-like" evidence="4">
    <location>
        <begin position="239"/>
        <end position="342"/>
    </location>
</feature>
<dbReference type="InterPro" id="IPR006376">
    <property type="entry name" value="Cu-R_CopA"/>
</dbReference>
<keyword evidence="8" id="KW-1185">Reference proteome</keyword>
<evidence type="ECO:0000256" key="3">
    <source>
        <dbReference type="ARBA" id="ARBA00023008"/>
    </source>
</evidence>
<sequence length="653" mass="73288">MNKIREPQIALPALSRRRFVTGIAAGAALLGLPAGASSATPRANPTPQTLRGNQFDLHVNYLPVNFTGRERTAVATNGSVPAPILRWKEGETVTLNVTNHLAHDTSIHWHGIILPTGMDGVPGLSFNGIRPGETFTYQFELNQSGTYWYHSHSDFQEQQGHYGSIVIDPAEPDPVAYDRDYVVMLSDWSDESPHDIYAKLKKEGHYYNRRRRTAGDLWDEIRQKGVAQTWQDRKMWNEMRMSDRDISDVTGYTYTYLMNGQTPDGNWMAQFKRGEKVRLRFINGSAMSIFDIRIPGLKMTVVASDGQNIEPVTVDEFRIGVAETYDVVVEPVDDRAYTLFAQTIDRSGFARGTLTPHPELRAEVPAMDYAPVLTHRDMGMDHSGHNMGGMSGMDHSGHDMGSMNGMDHSGHDMSSMGGMDHSGHDMGSMSGMDHSQHAGMQSGNAGQYSLHGGRPELGGMQGVWFTDGLGRAGHGSNSPIVHLPSEYRYGVDMRSEMPGNGLNDPGIGLRDHDTRYGRRVLTYADIRNLTPTLDRREPTRELQLHLTGNMHRYMWSMDGIKFNDAEPLMLKYGERIRITLVNDTMMTHPIHLHGMWSELETGDSEYIPRKHTIIVQPGSQISYLVTADAYGRWAYHCHLLYHMPGMFREVRVV</sequence>
<dbReference type="CDD" id="cd13874">
    <property type="entry name" value="CuRO_2_CopA"/>
    <property type="match status" value="1"/>
</dbReference>
<name>A0ABS3E8I6_9GAMM</name>
<dbReference type="SUPFAM" id="SSF49503">
    <property type="entry name" value="Cupredoxins"/>
    <property type="match status" value="3"/>
</dbReference>
<dbReference type="InterPro" id="IPR045087">
    <property type="entry name" value="Cu-oxidase_fam"/>
</dbReference>
<evidence type="ECO:0000259" key="5">
    <source>
        <dbReference type="Pfam" id="PF07731"/>
    </source>
</evidence>
<keyword evidence="1" id="KW-0479">Metal-binding</keyword>
<dbReference type="InterPro" id="IPR011707">
    <property type="entry name" value="Cu-oxidase-like_N"/>
</dbReference>
<dbReference type="EMBL" id="JAEKJR010000002">
    <property type="protein sequence ID" value="MBN8431589.1"/>
    <property type="molecule type" value="Genomic_DNA"/>
</dbReference>
<dbReference type="PROSITE" id="PS51318">
    <property type="entry name" value="TAT"/>
    <property type="match status" value="1"/>
</dbReference>
<dbReference type="RefSeq" id="WP_207002414.1">
    <property type="nucleotide sequence ID" value="NZ_JAEKJR010000002.1"/>
</dbReference>
<dbReference type="NCBIfam" id="TIGR01480">
    <property type="entry name" value="copper_res_A"/>
    <property type="match status" value="1"/>
</dbReference>
<dbReference type="Pfam" id="PF00394">
    <property type="entry name" value="Cu-oxidase"/>
    <property type="match status" value="1"/>
</dbReference>
<evidence type="ECO:0000256" key="1">
    <source>
        <dbReference type="ARBA" id="ARBA00022723"/>
    </source>
</evidence>
<dbReference type="InterPro" id="IPR011706">
    <property type="entry name" value="Cu-oxidase_C"/>
</dbReference>
<evidence type="ECO:0000259" key="6">
    <source>
        <dbReference type="Pfam" id="PF07732"/>
    </source>
</evidence>
<evidence type="ECO:0000313" key="7">
    <source>
        <dbReference type="EMBL" id="MBN8431589.1"/>
    </source>
</evidence>
<keyword evidence="2" id="KW-0560">Oxidoreductase</keyword>
<dbReference type="PANTHER" id="PTHR11709:SF394">
    <property type="entry name" value="FI03373P-RELATED"/>
    <property type="match status" value="1"/>
</dbReference>
<accession>A0ABS3E8I6</accession>
<dbReference type="InterPro" id="IPR008972">
    <property type="entry name" value="Cupredoxin"/>
</dbReference>
<feature type="domain" description="Plastocyanin-like" evidence="6">
    <location>
        <begin position="59"/>
        <end position="170"/>
    </location>
</feature>
<protein>
    <submittedName>
        <fullName evidence="7">Copper resistance system multicopper oxidase</fullName>
    </submittedName>
</protein>
<feature type="domain" description="Plastocyanin-like" evidence="5">
    <location>
        <begin position="536"/>
        <end position="651"/>
    </location>
</feature>
<dbReference type="Pfam" id="PF07731">
    <property type="entry name" value="Cu-oxidase_2"/>
    <property type="match status" value="1"/>
</dbReference>
<keyword evidence="3" id="KW-0186">Copper</keyword>
<dbReference type="InterPro" id="IPR001117">
    <property type="entry name" value="Cu-oxidase_2nd"/>
</dbReference>
<gene>
    <name evidence="7" type="ORF">JF535_12065</name>
</gene>
<dbReference type="Proteomes" id="UP000664293">
    <property type="component" value="Unassembled WGS sequence"/>
</dbReference>
<dbReference type="PANTHER" id="PTHR11709">
    <property type="entry name" value="MULTI-COPPER OXIDASE"/>
    <property type="match status" value="1"/>
</dbReference>
<comment type="caution">
    <text evidence="7">The sequence shown here is derived from an EMBL/GenBank/DDBJ whole genome shotgun (WGS) entry which is preliminary data.</text>
</comment>
<dbReference type="Pfam" id="PF07732">
    <property type="entry name" value="Cu-oxidase_3"/>
    <property type="match status" value="1"/>
</dbReference>
<organism evidence="7 8">
    <name type="scientific">Microbulbifer salipaludis</name>
    <dbReference type="NCBI Taxonomy" id="187980"/>
    <lineage>
        <taxon>Bacteria</taxon>
        <taxon>Pseudomonadati</taxon>
        <taxon>Pseudomonadota</taxon>
        <taxon>Gammaproteobacteria</taxon>
        <taxon>Cellvibrionales</taxon>
        <taxon>Microbulbiferaceae</taxon>
        <taxon>Microbulbifer</taxon>
    </lineage>
</organism>
<dbReference type="Gene3D" id="2.60.40.420">
    <property type="entry name" value="Cupredoxins - blue copper proteins"/>
    <property type="match status" value="3"/>
</dbReference>
<dbReference type="InterPro" id="IPR006311">
    <property type="entry name" value="TAT_signal"/>
</dbReference>
<evidence type="ECO:0000313" key="8">
    <source>
        <dbReference type="Proteomes" id="UP000664293"/>
    </source>
</evidence>